<feature type="chain" id="PRO_5047302299" evidence="4">
    <location>
        <begin position="22"/>
        <end position="311"/>
    </location>
</feature>
<dbReference type="RefSeq" id="WP_377855257.1">
    <property type="nucleotide sequence ID" value="NZ_JBHLZU010000018.1"/>
</dbReference>
<evidence type="ECO:0000313" key="7">
    <source>
        <dbReference type="Proteomes" id="UP001589693"/>
    </source>
</evidence>
<dbReference type="PROSITE" id="PS51257">
    <property type="entry name" value="PROKAR_LIPOPROTEIN"/>
    <property type="match status" value="1"/>
</dbReference>
<reference evidence="6 7" key="1">
    <citation type="submission" date="2024-09" db="EMBL/GenBank/DDBJ databases">
        <authorList>
            <person name="Sun Q."/>
            <person name="Mori K."/>
        </authorList>
    </citation>
    <scope>NUCLEOTIDE SEQUENCE [LARGE SCALE GENOMIC DNA]</scope>
    <source>
        <strain evidence="6 7">TBRC 7907</strain>
    </source>
</reference>
<evidence type="ECO:0000256" key="2">
    <source>
        <dbReference type="ARBA" id="ARBA00007639"/>
    </source>
</evidence>
<feature type="signal peptide" evidence="4">
    <location>
        <begin position="1"/>
        <end position="21"/>
    </location>
</feature>
<dbReference type="InterPro" id="IPR025997">
    <property type="entry name" value="SBP_2_dom"/>
</dbReference>
<name>A0ABV6A3X9_9PSEU</name>
<dbReference type="PANTHER" id="PTHR46847:SF1">
    <property type="entry name" value="D-ALLOSE-BINDING PERIPLASMIC PROTEIN-RELATED"/>
    <property type="match status" value="1"/>
</dbReference>
<comment type="subcellular location">
    <subcellularLocation>
        <location evidence="1">Cell envelope</location>
    </subcellularLocation>
</comment>
<dbReference type="EMBL" id="JBHLZU010000018">
    <property type="protein sequence ID" value="MFB9906631.1"/>
    <property type="molecule type" value="Genomic_DNA"/>
</dbReference>
<gene>
    <name evidence="6" type="ORF">ACFFQA_22085</name>
</gene>
<proteinExistence type="inferred from homology"/>
<comment type="caution">
    <text evidence="6">The sequence shown here is derived from an EMBL/GenBank/DDBJ whole genome shotgun (WGS) entry which is preliminary data.</text>
</comment>
<keyword evidence="3 4" id="KW-0732">Signal</keyword>
<comment type="similarity">
    <text evidence="2">Belongs to the bacterial solute-binding protein 2 family.</text>
</comment>
<sequence>MKLTRRSAFAAVAVATIALTAACGGGAGGSGNSGGEITVALSVSTLNNPFFVQLRDGAQDAAKALGVKLVVQDAQNDPATQVNQVQTFTTQGVKAIIINAVESDQATPAAKAAENAKIPVVAVDRAVNNAKIASQIASDNTAGGKLAAEALAKAIGGSGDVVVLQGTPGTSAARDRGQGFTDGIKASPGIKVAAQQAADFDRSKGLEVTTSLLPTQAGLKGLFAQNDEMALGAIKALAGKDVKVVGFDATEDGLAAIEAGTMAASIAQQPRELGRLAVEQAVKAAKGEQVTAKVDVPVKVVTKENLAEFKK</sequence>
<evidence type="ECO:0000256" key="4">
    <source>
        <dbReference type="SAM" id="SignalP"/>
    </source>
</evidence>
<accession>A0ABV6A3X9</accession>
<dbReference type="SUPFAM" id="SSF53822">
    <property type="entry name" value="Periplasmic binding protein-like I"/>
    <property type="match status" value="1"/>
</dbReference>
<dbReference type="Proteomes" id="UP001589693">
    <property type="component" value="Unassembled WGS sequence"/>
</dbReference>
<dbReference type="PANTHER" id="PTHR46847">
    <property type="entry name" value="D-ALLOSE-BINDING PERIPLASMIC PROTEIN-RELATED"/>
    <property type="match status" value="1"/>
</dbReference>
<organism evidence="6 7">
    <name type="scientific">Allokutzneria oryzae</name>
    <dbReference type="NCBI Taxonomy" id="1378989"/>
    <lineage>
        <taxon>Bacteria</taxon>
        <taxon>Bacillati</taxon>
        <taxon>Actinomycetota</taxon>
        <taxon>Actinomycetes</taxon>
        <taxon>Pseudonocardiales</taxon>
        <taxon>Pseudonocardiaceae</taxon>
        <taxon>Allokutzneria</taxon>
    </lineage>
</organism>
<evidence type="ECO:0000259" key="5">
    <source>
        <dbReference type="Pfam" id="PF13407"/>
    </source>
</evidence>
<dbReference type="Gene3D" id="3.40.50.2300">
    <property type="match status" value="2"/>
</dbReference>
<dbReference type="InterPro" id="IPR028082">
    <property type="entry name" value="Peripla_BP_I"/>
</dbReference>
<evidence type="ECO:0000256" key="3">
    <source>
        <dbReference type="ARBA" id="ARBA00022729"/>
    </source>
</evidence>
<feature type="domain" description="Periplasmic binding protein" evidence="5">
    <location>
        <begin position="39"/>
        <end position="289"/>
    </location>
</feature>
<evidence type="ECO:0000256" key="1">
    <source>
        <dbReference type="ARBA" id="ARBA00004196"/>
    </source>
</evidence>
<evidence type="ECO:0000313" key="6">
    <source>
        <dbReference type="EMBL" id="MFB9906631.1"/>
    </source>
</evidence>
<protein>
    <submittedName>
        <fullName evidence="6">Substrate-binding domain-containing protein</fullName>
    </submittedName>
</protein>
<dbReference type="Pfam" id="PF13407">
    <property type="entry name" value="Peripla_BP_4"/>
    <property type="match status" value="1"/>
</dbReference>
<keyword evidence="7" id="KW-1185">Reference proteome</keyword>